<dbReference type="Proteomes" id="UP001392437">
    <property type="component" value="Unassembled WGS sequence"/>
</dbReference>
<name>A0AAW0QSB7_9PEZI</name>
<organism evidence="4 5">
    <name type="scientific">Apiospora kogelbergensis</name>
    <dbReference type="NCBI Taxonomy" id="1337665"/>
    <lineage>
        <taxon>Eukaryota</taxon>
        <taxon>Fungi</taxon>
        <taxon>Dikarya</taxon>
        <taxon>Ascomycota</taxon>
        <taxon>Pezizomycotina</taxon>
        <taxon>Sordariomycetes</taxon>
        <taxon>Xylariomycetidae</taxon>
        <taxon>Amphisphaeriales</taxon>
        <taxon>Apiosporaceae</taxon>
        <taxon>Apiospora</taxon>
    </lineage>
</organism>
<proteinExistence type="inferred from homology"/>
<dbReference type="CDD" id="cd00377">
    <property type="entry name" value="ICL_PEPM"/>
    <property type="match status" value="1"/>
</dbReference>
<accession>A0AAW0QSB7</accession>
<comment type="catalytic activity">
    <reaction evidence="1">
        <text>(2S,3R)-3-hydroxybutane-1,2,3-tricarboxylate = pyruvate + succinate</text>
        <dbReference type="Rhea" id="RHEA:16809"/>
        <dbReference type="ChEBI" id="CHEBI:15361"/>
        <dbReference type="ChEBI" id="CHEBI:30031"/>
        <dbReference type="ChEBI" id="CHEBI:57429"/>
        <dbReference type="EC" id="4.1.3.30"/>
    </reaction>
</comment>
<feature type="compositionally biased region" description="Basic and acidic residues" evidence="3">
    <location>
        <begin position="17"/>
        <end position="29"/>
    </location>
</feature>
<dbReference type="Gene3D" id="3.20.20.60">
    <property type="entry name" value="Phosphoenolpyruvate-binding domains"/>
    <property type="match status" value="1"/>
</dbReference>
<sequence length="405" mass="43944">MAPPALDFEPVSSMESEAGHLFKSEPQVESHHIAEPVKSFSLVNADEVVEEESYAVQAPPSVPSSASSSASWLPLNHVMASVNKPTSGATKLRKMIFETNELIVCPGVYDGLSARTAIEVGFNALYMTGAGTTASRLGQPDLAIAQLHEMRENAEMIANLDPFGPPLIADMDTGYGGPIMAARTVEQYIRAGVAGAHLEDQVLTKRCGHLSGKKVVPREEYISRIRAAHAARVRMQSDFVLIARTDALQQLGFDECIARLKEARDEGADVGLLEGFETREQAQRCVQELAPWPLLLNSVENGKSPTITVDEARAMGFRIMIFSFATLAPAYLAIKETLQRLKKQGIVGTPKDTTPVTLFKVCGLEHSMSVDMNAGGASFKGGVFSQNMMPEVQIPLMLPRQNHKP</sequence>
<comment type="caution">
    <text evidence="4">The sequence shown here is derived from an EMBL/GenBank/DDBJ whole genome shotgun (WGS) entry which is preliminary data.</text>
</comment>
<dbReference type="PANTHER" id="PTHR42905">
    <property type="entry name" value="PHOSPHOENOLPYRUVATE CARBOXYLASE"/>
    <property type="match status" value="1"/>
</dbReference>
<gene>
    <name evidence="4" type="ORF">PG999_008712</name>
</gene>
<evidence type="ECO:0000256" key="1">
    <source>
        <dbReference type="ARBA" id="ARBA00001050"/>
    </source>
</evidence>
<dbReference type="SUPFAM" id="SSF51621">
    <property type="entry name" value="Phosphoenolpyruvate/pyruvate domain"/>
    <property type="match status" value="1"/>
</dbReference>
<feature type="region of interest" description="Disordered" evidence="3">
    <location>
        <begin position="1"/>
        <end position="29"/>
    </location>
</feature>
<protein>
    <submittedName>
        <fullName evidence="4">Carboxyphosphonoenolpyruvate phosphonomutase</fullName>
    </submittedName>
</protein>
<reference evidence="4 5" key="1">
    <citation type="submission" date="2023-01" db="EMBL/GenBank/DDBJ databases">
        <title>Analysis of 21 Apiospora genomes using comparative genomics revels a genus with tremendous synthesis potential of carbohydrate active enzymes and secondary metabolites.</title>
        <authorList>
            <person name="Sorensen T."/>
        </authorList>
    </citation>
    <scope>NUCLEOTIDE SEQUENCE [LARGE SCALE GENOMIC DNA]</scope>
    <source>
        <strain evidence="4 5">CBS 117206</strain>
    </source>
</reference>
<dbReference type="Pfam" id="PF13714">
    <property type="entry name" value="PEP_mutase"/>
    <property type="match status" value="1"/>
</dbReference>
<evidence type="ECO:0000256" key="3">
    <source>
        <dbReference type="SAM" id="MobiDB-lite"/>
    </source>
</evidence>
<evidence type="ECO:0000313" key="4">
    <source>
        <dbReference type="EMBL" id="KAK8105353.1"/>
    </source>
</evidence>
<keyword evidence="5" id="KW-1185">Reference proteome</keyword>
<dbReference type="InterPro" id="IPR039556">
    <property type="entry name" value="ICL/PEPM"/>
</dbReference>
<evidence type="ECO:0000313" key="5">
    <source>
        <dbReference type="Proteomes" id="UP001392437"/>
    </source>
</evidence>
<dbReference type="AlphaFoldDB" id="A0AAW0QSB7"/>
<dbReference type="InterPro" id="IPR040442">
    <property type="entry name" value="Pyrv_kinase-like_dom_sf"/>
</dbReference>
<dbReference type="FunFam" id="3.20.20.60:FF:000009">
    <property type="entry name" value="2-methylisocitrate lyase"/>
    <property type="match status" value="1"/>
</dbReference>
<dbReference type="PROSITE" id="PS00161">
    <property type="entry name" value="ISOCITRATE_LYASE"/>
    <property type="match status" value="1"/>
</dbReference>
<dbReference type="GO" id="GO:0046421">
    <property type="term" value="F:methylisocitrate lyase activity"/>
    <property type="evidence" value="ECO:0007669"/>
    <property type="project" value="UniProtKB-EC"/>
</dbReference>
<dbReference type="InterPro" id="IPR018523">
    <property type="entry name" value="Isocitrate_lyase_ph_CS"/>
</dbReference>
<dbReference type="PANTHER" id="PTHR42905:SF2">
    <property type="entry name" value="PHOSPHOENOLPYRUVATE CARBOXYLASE FAMILY PROTEIN"/>
    <property type="match status" value="1"/>
</dbReference>
<comment type="similarity">
    <text evidence="2">Belongs to the isocitrate lyase/PEP mutase superfamily.</text>
</comment>
<dbReference type="InterPro" id="IPR015813">
    <property type="entry name" value="Pyrv/PenolPyrv_kinase-like_dom"/>
</dbReference>
<evidence type="ECO:0000256" key="2">
    <source>
        <dbReference type="ARBA" id="ARBA00061405"/>
    </source>
</evidence>
<dbReference type="EMBL" id="JAQQWP010000008">
    <property type="protein sequence ID" value="KAK8105353.1"/>
    <property type="molecule type" value="Genomic_DNA"/>
</dbReference>